<dbReference type="FunFam" id="3.40.50.300:FF:000299">
    <property type="entry name" value="ABC transporter ATP-binding protein/permease"/>
    <property type="match status" value="1"/>
</dbReference>
<evidence type="ECO:0000256" key="7">
    <source>
        <dbReference type="ARBA" id="ARBA00022840"/>
    </source>
</evidence>
<dbReference type="PANTHER" id="PTHR24221:SF654">
    <property type="entry name" value="ATP-BINDING CASSETTE SUB-FAMILY B MEMBER 6"/>
    <property type="match status" value="1"/>
</dbReference>
<evidence type="ECO:0000256" key="5">
    <source>
        <dbReference type="ARBA" id="ARBA00022741"/>
    </source>
</evidence>
<proteinExistence type="predicted"/>
<sequence>MNRFKILFQMLQKLRVIVPNEYKKRIPILFVTMIISSILEMLGIAVVMPFMTTLTDADTLMKKWYIVLFMNVFGINNFYNLLLWMGILVVIIYVLKNVVLLLTRNYQNVFQCGIQSVMSTEMLEHCTMRPYSFFLDVNSSELLTNIFSDGTNVYNIIGAFLALTSESLTVLLIAVFIFMTDPIMALGLVILAVICVFLIVFGFKKLSIESGVKYRNSYSKMYQDAMQTIDGIKEIDVTGRGKYFISKFDANRKKFRDSQIILNFLNLVPERVVETLFISGIILVLVFRVRWGMDAQSSIVTLSAFAVAGYRLLPSINKLSTNMTNLIYYQPSLEAAYNNIVGARQSEKERIEYINSHALMEEKVKDKRFEDEVTIEKIDFSYGDDKSKKVLENLNLTIKKGKSIAFIGESGAGKSTLSDILLGLLMPQKGSVYMDGIDIFTISSKWNQIVGYVPQSVYLLDATIKENIAFGIDSKDISDEKVWEALSKAQLDSYIKSLPDGLDTFVGERGVRLSGGQRQRIAIARALYNDPDILILDEATSALDNETEKAVMESIDALHGHKTLVIVAHRLSTISECDEIFEIKNGKAIERKKEEVLGGIK</sequence>
<keyword evidence="5" id="KW-0547">Nucleotide-binding</keyword>
<dbReference type="SMART" id="SM00382">
    <property type="entry name" value="AAA"/>
    <property type="match status" value="1"/>
</dbReference>
<dbReference type="GO" id="GO:0005886">
    <property type="term" value="C:plasma membrane"/>
    <property type="evidence" value="ECO:0007669"/>
    <property type="project" value="UniProtKB-SubCell"/>
</dbReference>
<organism evidence="13 14">
    <name type="scientific">Butyrivibrio fibrisolvens</name>
    <dbReference type="NCBI Taxonomy" id="831"/>
    <lineage>
        <taxon>Bacteria</taxon>
        <taxon>Bacillati</taxon>
        <taxon>Bacillota</taxon>
        <taxon>Clostridia</taxon>
        <taxon>Lachnospirales</taxon>
        <taxon>Lachnospiraceae</taxon>
        <taxon>Butyrivibrio</taxon>
    </lineage>
</organism>
<dbReference type="Proteomes" id="UP000182584">
    <property type="component" value="Unassembled WGS sequence"/>
</dbReference>
<dbReference type="InterPro" id="IPR039421">
    <property type="entry name" value="Type_1_exporter"/>
</dbReference>
<keyword evidence="8 10" id="KW-1133">Transmembrane helix</keyword>
<dbReference type="InterPro" id="IPR003593">
    <property type="entry name" value="AAA+_ATPase"/>
</dbReference>
<dbReference type="PANTHER" id="PTHR24221">
    <property type="entry name" value="ATP-BINDING CASSETTE SUB-FAMILY B"/>
    <property type="match status" value="1"/>
</dbReference>
<dbReference type="PROSITE" id="PS50929">
    <property type="entry name" value="ABC_TM1F"/>
    <property type="match status" value="1"/>
</dbReference>
<feature type="transmembrane region" description="Helical" evidence="10">
    <location>
        <begin position="28"/>
        <end position="52"/>
    </location>
</feature>
<dbReference type="PROSITE" id="PS50893">
    <property type="entry name" value="ABC_TRANSPORTER_2"/>
    <property type="match status" value="1"/>
</dbReference>
<dbReference type="InterPro" id="IPR011527">
    <property type="entry name" value="ABC1_TM_dom"/>
</dbReference>
<dbReference type="Gene3D" id="1.20.1560.10">
    <property type="entry name" value="ABC transporter type 1, transmembrane domain"/>
    <property type="match status" value="1"/>
</dbReference>
<evidence type="ECO:0000256" key="6">
    <source>
        <dbReference type="ARBA" id="ARBA00022807"/>
    </source>
</evidence>
<dbReference type="GO" id="GO:0008234">
    <property type="term" value="F:cysteine-type peptidase activity"/>
    <property type="evidence" value="ECO:0007669"/>
    <property type="project" value="UniProtKB-KW"/>
</dbReference>
<dbReference type="InterPro" id="IPR027417">
    <property type="entry name" value="P-loop_NTPase"/>
</dbReference>
<dbReference type="EMBL" id="FOGJ01000007">
    <property type="protein sequence ID" value="SER54105.1"/>
    <property type="molecule type" value="Genomic_DNA"/>
</dbReference>
<keyword evidence="2" id="KW-0813">Transport</keyword>
<feature type="domain" description="ABC transmembrane type-1" evidence="12">
    <location>
        <begin position="28"/>
        <end position="326"/>
    </location>
</feature>
<feature type="transmembrane region" description="Helical" evidence="10">
    <location>
        <begin position="272"/>
        <end position="289"/>
    </location>
</feature>
<evidence type="ECO:0000256" key="3">
    <source>
        <dbReference type="ARBA" id="ARBA00022475"/>
    </source>
</evidence>
<name>A0A1H9Q1Z7_BUTFI</name>
<evidence type="ECO:0000256" key="9">
    <source>
        <dbReference type="ARBA" id="ARBA00023136"/>
    </source>
</evidence>
<keyword evidence="6" id="KW-0788">Thiol protease</keyword>
<dbReference type="AlphaFoldDB" id="A0A1H9Q1Z7"/>
<keyword evidence="7" id="KW-0067">ATP-binding</keyword>
<dbReference type="InterPro" id="IPR003439">
    <property type="entry name" value="ABC_transporter-like_ATP-bd"/>
</dbReference>
<feature type="transmembrane region" description="Helical" evidence="10">
    <location>
        <begin position="153"/>
        <end position="177"/>
    </location>
</feature>
<dbReference type="GO" id="GO:0140359">
    <property type="term" value="F:ABC-type transporter activity"/>
    <property type="evidence" value="ECO:0007669"/>
    <property type="project" value="InterPro"/>
</dbReference>
<keyword evidence="6" id="KW-0645">Protease</keyword>
<evidence type="ECO:0000259" key="12">
    <source>
        <dbReference type="PROSITE" id="PS50929"/>
    </source>
</evidence>
<feature type="transmembrane region" description="Helical" evidence="10">
    <location>
        <begin position="183"/>
        <end position="203"/>
    </location>
</feature>
<gene>
    <name evidence="13" type="ORF">SAMN04487884_1075</name>
</gene>
<dbReference type="Pfam" id="PF00005">
    <property type="entry name" value="ABC_tran"/>
    <property type="match status" value="1"/>
</dbReference>
<evidence type="ECO:0000256" key="2">
    <source>
        <dbReference type="ARBA" id="ARBA00022448"/>
    </source>
</evidence>
<dbReference type="InterPro" id="IPR036640">
    <property type="entry name" value="ABC1_TM_sf"/>
</dbReference>
<comment type="subcellular location">
    <subcellularLocation>
        <location evidence="1">Cell membrane</location>
        <topology evidence="1">Multi-pass membrane protein</topology>
    </subcellularLocation>
</comment>
<dbReference type="GO" id="GO:0034040">
    <property type="term" value="F:ATPase-coupled lipid transmembrane transporter activity"/>
    <property type="evidence" value="ECO:0007669"/>
    <property type="project" value="TreeGrafter"/>
</dbReference>
<evidence type="ECO:0000259" key="11">
    <source>
        <dbReference type="PROSITE" id="PS50893"/>
    </source>
</evidence>
<reference evidence="13 14" key="1">
    <citation type="submission" date="2016-10" db="EMBL/GenBank/DDBJ databases">
        <authorList>
            <person name="de Groot N.N."/>
        </authorList>
    </citation>
    <scope>NUCLEOTIDE SEQUENCE [LARGE SCALE GENOMIC DNA]</scope>
    <source>
        <strain evidence="13 14">AR40</strain>
    </source>
</reference>
<evidence type="ECO:0000313" key="13">
    <source>
        <dbReference type="EMBL" id="SER54105.1"/>
    </source>
</evidence>
<evidence type="ECO:0000256" key="4">
    <source>
        <dbReference type="ARBA" id="ARBA00022692"/>
    </source>
</evidence>
<keyword evidence="4 10" id="KW-0812">Transmembrane</keyword>
<dbReference type="PROSITE" id="PS00211">
    <property type="entry name" value="ABC_TRANSPORTER_1"/>
    <property type="match status" value="1"/>
</dbReference>
<keyword evidence="6" id="KW-0378">Hydrolase</keyword>
<keyword evidence="3" id="KW-1003">Cell membrane</keyword>
<dbReference type="GO" id="GO:0005524">
    <property type="term" value="F:ATP binding"/>
    <property type="evidence" value="ECO:0007669"/>
    <property type="project" value="UniProtKB-KW"/>
</dbReference>
<dbReference type="SUPFAM" id="SSF52540">
    <property type="entry name" value="P-loop containing nucleoside triphosphate hydrolases"/>
    <property type="match status" value="1"/>
</dbReference>
<evidence type="ECO:0000256" key="1">
    <source>
        <dbReference type="ARBA" id="ARBA00004651"/>
    </source>
</evidence>
<evidence type="ECO:0000313" key="14">
    <source>
        <dbReference type="Proteomes" id="UP000182584"/>
    </source>
</evidence>
<evidence type="ECO:0000256" key="8">
    <source>
        <dbReference type="ARBA" id="ARBA00022989"/>
    </source>
</evidence>
<keyword evidence="9 10" id="KW-0472">Membrane</keyword>
<evidence type="ECO:0000256" key="10">
    <source>
        <dbReference type="SAM" id="Phobius"/>
    </source>
</evidence>
<protein>
    <submittedName>
        <fullName evidence="13">ABC-type multidrug transport system, ATPase and permease component</fullName>
    </submittedName>
</protein>
<dbReference type="Gene3D" id="3.40.50.300">
    <property type="entry name" value="P-loop containing nucleotide triphosphate hydrolases"/>
    <property type="match status" value="1"/>
</dbReference>
<dbReference type="RefSeq" id="WP_051212648.1">
    <property type="nucleotide sequence ID" value="NZ_FOGJ01000007.1"/>
</dbReference>
<feature type="domain" description="ABC transporter" evidence="11">
    <location>
        <begin position="373"/>
        <end position="600"/>
    </location>
</feature>
<accession>A0A1H9Q1Z7</accession>
<dbReference type="Pfam" id="PF00664">
    <property type="entry name" value="ABC_membrane"/>
    <property type="match status" value="1"/>
</dbReference>
<dbReference type="SUPFAM" id="SSF90123">
    <property type="entry name" value="ABC transporter transmembrane region"/>
    <property type="match status" value="1"/>
</dbReference>
<feature type="transmembrane region" description="Helical" evidence="10">
    <location>
        <begin position="64"/>
        <end position="95"/>
    </location>
</feature>
<dbReference type="GO" id="GO:0016887">
    <property type="term" value="F:ATP hydrolysis activity"/>
    <property type="evidence" value="ECO:0007669"/>
    <property type="project" value="InterPro"/>
</dbReference>
<dbReference type="InterPro" id="IPR017871">
    <property type="entry name" value="ABC_transporter-like_CS"/>
</dbReference>